<dbReference type="EMBL" id="JACEIB010000001">
    <property type="protein sequence ID" value="MBA2932811.1"/>
    <property type="molecule type" value="Genomic_DNA"/>
</dbReference>
<accession>A0A838L0E4</accession>
<keyword evidence="2" id="KW-0472">Membrane</keyword>
<name>A0A838L0E4_9SPHN</name>
<dbReference type="Proteomes" id="UP000570166">
    <property type="component" value="Unassembled WGS sequence"/>
</dbReference>
<evidence type="ECO:0000313" key="3">
    <source>
        <dbReference type="EMBL" id="MBA2932811.1"/>
    </source>
</evidence>
<feature type="compositionally biased region" description="Low complexity" evidence="1">
    <location>
        <begin position="69"/>
        <end position="89"/>
    </location>
</feature>
<comment type="caution">
    <text evidence="3">The sequence shown here is derived from an EMBL/GenBank/DDBJ whole genome shotgun (WGS) entry which is preliminary data.</text>
</comment>
<gene>
    <name evidence="3" type="ORF">HZF05_01755</name>
</gene>
<feature type="region of interest" description="Disordered" evidence="1">
    <location>
        <begin position="64"/>
        <end position="146"/>
    </location>
</feature>
<evidence type="ECO:0000256" key="1">
    <source>
        <dbReference type="SAM" id="MobiDB-lite"/>
    </source>
</evidence>
<feature type="compositionally biased region" description="Low complexity" evidence="1">
    <location>
        <begin position="106"/>
        <end position="115"/>
    </location>
</feature>
<evidence type="ECO:0000313" key="4">
    <source>
        <dbReference type="Proteomes" id="UP000570166"/>
    </source>
</evidence>
<feature type="transmembrane region" description="Helical" evidence="2">
    <location>
        <begin position="7"/>
        <end position="27"/>
    </location>
</feature>
<reference evidence="3 4" key="1">
    <citation type="submission" date="2020-07" db="EMBL/GenBank/DDBJ databases">
        <authorList>
            <person name="Sun Q."/>
        </authorList>
    </citation>
    <scope>NUCLEOTIDE SEQUENCE [LARGE SCALE GENOMIC DNA]</scope>
    <source>
        <strain evidence="3 4">CGMCC 1.13654</strain>
    </source>
</reference>
<dbReference type="AlphaFoldDB" id="A0A838L0E4"/>
<protein>
    <submittedName>
        <fullName evidence="3">Uncharacterized protein</fullName>
    </submittedName>
</protein>
<sequence length="166" mass="16878">MDQQHKIWAIRAGIGGAVCALLTAWMVPNTTPTAKPSVIAGMSGTAEAQKPTYSAVPDSAIPSWAASLQQNPAEPQAAMAQPPQQVADAGPMPVMPNMASPDPASADEVAAQDAPVPAPAPPPAVTVADPPPAPVAAPAPRDDYQARRAQWQARLGAVMQGQGNPG</sequence>
<feature type="compositionally biased region" description="Pro residues" evidence="1">
    <location>
        <begin position="116"/>
        <end position="137"/>
    </location>
</feature>
<proteinExistence type="predicted"/>
<keyword evidence="4" id="KW-1185">Reference proteome</keyword>
<organism evidence="3 4">
    <name type="scientific">Sphingomonas chungangi</name>
    <dbReference type="NCBI Taxonomy" id="2683589"/>
    <lineage>
        <taxon>Bacteria</taxon>
        <taxon>Pseudomonadati</taxon>
        <taxon>Pseudomonadota</taxon>
        <taxon>Alphaproteobacteria</taxon>
        <taxon>Sphingomonadales</taxon>
        <taxon>Sphingomonadaceae</taxon>
        <taxon>Sphingomonas</taxon>
    </lineage>
</organism>
<keyword evidence="2" id="KW-0812">Transmembrane</keyword>
<evidence type="ECO:0000256" key="2">
    <source>
        <dbReference type="SAM" id="Phobius"/>
    </source>
</evidence>
<keyword evidence="2" id="KW-1133">Transmembrane helix</keyword>
<dbReference type="RefSeq" id="WP_160364901.1">
    <property type="nucleotide sequence ID" value="NZ_JACEIB010000001.1"/>
</dbReference>